<name>A0A017TJ50_9BACT</name>
<feature type="region of interest" description="Disordered" evidence="1">
    <location>
        <begin position="1"/>
        <end position="27"/>
    </location>
</feature>
<organism evidence="2 3">
    <name type="scientific">Chondromyces apiculatus DSM 436</name>
    <dbReference type="NCBI Taxonomy" id="1192034"/>
    <lineage>
        <taxon>Bacteria</taxon>
        <taxon>Pseudomonadati</taxon>
        <taxon>Myxococcota</taxon>
        <taxon>Polyangia</taxon>
        <taxon>Polyangiales</taxon>
        <taxon>Polyangiaceae</taxon>
        <taxon>Chondromyces</taxon>
    </lineage>
</organism>
<dbReference type="Proteomes" id="UP000019678">
    <property type="component" value="Unassembled WGS sequence"/>
</dbReference>
<evidence type="ECO:0000256" key="1">
    <source>
        <dbReference type="SAM" id="MobiDB-lite"/>
    </source>
</evidence>
<comment type="caution">
    <text evidence="2">The sequence shown here is derived from an EMBL/GenBank/DDBJ whole genome shotgun (WGS) entry which is preliminary data.</text>
</comment>
<reference evidence="2 3" key="1">
    <citation type="submission" date="2013-05" db="EMBL/GenBank/DDBJ databases">
        <title>Genome assembly of Chondromyces apiculatus DSM 436.</title>
        <authorList>
            <person name="Sharma G."/>
            <person name="Khatri I."/>
            <person name="Kaur C."/>
            <person name="Mayilraj S."/>
            <person name="Subramanian S."/>
        </authorList>
    </citation>
    <scope>NUCLEOTIDE SEQUENCE [LARGE SCALE GENOMIC DNA]</scope>
    <source>
        <strain evidence="2 3">DSM 436</strain>
    </source>
</reference>
<proteinExistence type="predicted"/>
<dbReference type="AlphaFoldDB" id="A0A017TJ50"/>
<evidence type="ECO:0000313" key="2">
    <source>
        <dbReference type="EMBL" id="EYF08870.1"/>
    </source>
</evidence>
<dbReference type="EMBL" id="ASRX01000002">
    <property type="protein sequence ID" value="EYF08870.1"/>
    <property type="molecule type" value="Genomic_DNA"/>
</dbReference>
<sequence length="57" mass="6431">MRTHARPAATPDRAPPCIDTIGPASTPTLRRDHRAVHVRNTRSDPYPVRVDNLCKSW</sequence>
<keyword evidence="3" id="KW-1185">Reference proteome</keyword>
<feature type="compositionally biased region" description="Low complexity" evidence="1">
    <location>
        <begin position="1"/>
        <end position="16"/>
    </location>
</feature>
<accession>A0A017TJ50</accession>
<protein>
    <submittedName>
        <fullName evidence="2">Uncharacterized protein</fullName>
    </submittedName>
</protein>
<evidence type="ECO:0000313" key="3">
    <source>
        <dbReference type="Proteomes" id="UP000019678"/>
    </source>
</evidence>
<gene>
    <name evidence="2" type="ORF">CAP_2731</name>
</gene>
<dbReference type="STRING" id="1192034.CAP_2731"/>